<comment type="cofactor">
    <cofactor evidence="8">
        <name>FAD</name>
        <dbReference type="ChEBI" id="CHEBI:57692"/>
    </cofactor>
    <text evidence="8">Binds 1 FAD per subunit.</text>
</comment>
<reference evidence="10 11" key="1">
    <citation type="submission" date="2019-08" db="EMBL/GenBank/DDBJ databases">
        <title>Deep-cultivation of Planctomycetes and their phenomic and genomic characterization uncovers novel biology.</title>
        <authorList>
            <person name="Wiegand S."/>
            <person name="Jogler M."/>
            <person name="Boedeker C."/>
            <person name="Pinto D."/>
            <person name="Vollmers J."/>
            <person name="Rivas-Marin E."/>
            <person name="Kohn T."/>
            <person name="Peeters S.H."/>
            <person name="Heuer A."/>
            <person name="Rast P."/>
            <person name="Oberbeckmann S."/>
            <person name="Bunk B."/>
            <person name="Jeske O."/>
            <person name="Meyerdierks A."/>
            <person name="Storesund J.E."/>
            <person name="Kallscheuer N."/>
            <person name="Luecker S."/>
            <person name="Lage O.M."/>
            <person name="Pohl T."/>
            <person name="Merkel B.J."/>
            <person name="Hornburger P."/>
            <person name="Mueller R.-W."/>
            <person name="Bruemmer F."/>
            <person name="Labrenz M."/>
            <person name="Spormann A.M."/>
            <person name="Op den Camp H."/>
            <person name="Overmann J."/>
            <person name="Amann R."/>
            <person name="Jetten M.S.M."/>
            <person name="Mascher T."/>
            <person name="Medema M.H."/>
            <person name="Devos D.P."/>
            <person name="Kaster A.-K."/>
            <person name="Ovreas L."/>
            <person name="Rohde M."/>
            <person name="Galperin M.Y."/>
            <person name="Jogler C."/>
        </authorList>
    </citation>
    <scope>NUCLEOTIDE SEQUENCE [LARGE SCALE GENOMIC DNA]</scope>
    <source>
        <strain evidence="10 11">OJF2</strain>
    </source>
</reference>
<dbReference type="InterPro" id="IPR005982">
    <property type="entry name" value="Thioredox_Rdtase"/>
</dbReference>
<feature type="domain" description="FAD/NAD(P)-binding" evidence="9">
    <location>
        <begin position="7"/>
        <end position="327"/>
    </location>
</feature>
<evidence type="ECO:0000256" key="4">
    <source>
        <dbReference type="ARBA" id="ARBA00023002"/>
    </source>
</evidence>
<keyword evidence="6 7" id="KW-0676">Redox-active center</keyword>
<dbReference type="Pfam" id="PF07992">
    <property type="entry name" value="Pyr_redox_2"/>
    <property type="match status" value="1"/>
</dbReference>
<sequence>MSQTHASVIIIGSGSSGLTAALYASRANLAPLVFEGREPGGQLTLTTSVDNFPGFPEGIQGPELMEQMRKQAQRFGARTLWESAYAVDLSKRPFRVQTTDDPSGDPSSGTLRDYTADALIVATGASARWLGIEGPYKGNGVSTCATCDGALYRGKEIAVVGGGDSAIEEATFLTRFASKVTLIHRRDTLRASKVMQHRLESNPKIDYAWNSVVDSILGERFNNVDILNGVRLKSTKDGSTRDLKIDGLFLAIGHIPNTSIFKGQLATTPEGYLLNRSALSWKGVEAPAGLLDSLPNYGTATSVEGVFACGDVVDTHYRQAITAAGSGCAAAMDCEKWLESLHDAA</sequence>
<keyword evidence="2 7" id="KW-0285">Flavoprotein</keyword>
<evidence type="ECO:0000256" key="2">
    <source>
        <dbReference type="ARBA" id="ARBA00022630"/>
    </source>
</evidence>
<dbReference type="RefSeq" id="WP_148596923.1">
    <property type="nucleotide sequence ID" value="NZ_CP042997.1"/>
</dbReference>
<comment type="catalytic activity">
    <reaction evidence="7">
        <text>[thioredoxin]-dithiol + NADP(+) = [thioredoxin]-disulfide + NADPH + H(+)</text>
        <dbReference type="Rhea" id="RHEA:20345"/>
        <dbReference type="Rhea" id="RHEA-COMP:10698"/>
        <dbReference type="Rhea" id="RHEA-COMP:10700"/>
        <dbReference type="ChEBI" id="CHEBI:15378"/>
        <dbReference type="ChEBI" id="CHEBI:29950"/>
        <dbReference type="ChEBI" id="CHEBI:50058"/>
        <dbReference type="ChEBI" id="CHEBI:57783"/>
        <dbReference type="ChEBI" id="CHEBI:58349"/>
        <dbReference type="EC" id="1.8.1.9"/>
    </reaction>
</comment>
<evidence type="ECO:0000256" key="8">
    <source>
        <dbReference type="RuleBase" id="RU003881"/>
    </source>
</evidence>
<dbReference type="Gene3D" id="3.50.50.60">
    <property type="entry name" value="FAD/NAD(P)-binding domain"/>
    <property type="match status" value="2"/>
</dbReference>
<dbReference type="OrthoDB" id="9806179at2"/>
<dbReference type="SUPFAM" id="SSF51905">
    <property type="entry name" value="FAD/NAD(P)-binding domain"/>
    <property type="match status" value="1"/>
</dbReference>
<name>A0A5B9WBG2_9BACT</name>
<dbReference type="GO" id="GO:0019430">
    <property type="term" value="P:removal of superoxide radicals"/>
    <property type="evidence" value="ECO:0007669"/>
    <property type="project" value="UniProtKB-UniRule"/>
</dbReference>
<evidence type="ECO:0000259" key="9">
    <source>
        <dbReference type="Pfam" id="PF07992"/>
    </source>
</evidence>
<evidence type="ECO:0000256" key="6">
    <source>
        <dbReference type="ARBA" id="ARBA00023284"/>
    </source>
</evidence>
<dbReference type="InterPro" id="IPR023753">
    <property type="entry name" value="FAD/NAD-binding_dom"/>
</dbReference>
<dbReference type="KEGG" id="agv:OJF2_59410"/>
<keyword evidence="4 7" id="KW-0560">Oxidoreductase</keyword>
<comment type="subunit">
    <text evidence="7">Homodimer.</text>
</comment>
<comment type="similarity">
    <text evidence="1 7">Belongs to the class-II pyridine nucleotide-disulfide oxidoreductase family.</text>
</comment>
<dbReference type="NCBIfam" id="TIGR01292">
    <property type="entry name" value="TRX_reduct"/>
    <property type="match status" value="1"/>
</dbReference>
<evidence type="ECO:0000313" key="11">
    <source>
        <dbReference type="Proteomes" id="UP000324233"/>
    </source>
</evidence>
<dbReference type="PROSITE" id="PS00573">
    <property type="entry name" value="PYRIDINE_REDOX_2"/>
    <property type="match status" value="1"/>
</dbReference>
<dbReference type="InterPro" id="IPR050097">
    <property type="entry name" value="Ferredoxin-NADP_redctase_2"/>
</dbReference>
<gene>
    <name evidence="10" type="primary">trxB_1</name>
    <name evidence="10" type="ORF">OJF2_59410</name>
</gene>
<keyword evidence="5" id="KW-1015">Disulfide bond</keyword>
<organism evidence="10 11">
    <name type="scientific">Aquisphaera giovannonii</name>
    <dbReference type="NCBI Taxonomy" id="406548"/>
    <lineage>
        <taxon>Bacteria</taxon>
        <taxon>Pseudomonadati</taxon>
        <taxon>Planctomycetota</taxon>
        <taxon>Planctomycetia</taxon>
        <taxon>Isosphaerales</taxon>
        <taxon>Isosphaeraceae</taxon>
        <taxon>Aquisphaera</taxon>
    </lineage>
</organism>
<dbReference type="InterPro" id="IPR008255">
    <property type="entry name" value="Pyr_nucl-diS_OxRdtase_2_AS"/>
</dbReference>
<proteinExistence type="inferred from homology"/>
<evidence type="ECO:0000313" key="10">
    <source>
        <dbReference type="EMBL" id="QEH37351.1"/>
    </source>
</evidence>
<dbReference type="PANTHER" id="PTHR48105">
    <property type="entry name" value="THIOREDOXIN REDUCTASE 1-RELATED-RELATED"/>
    <property type="match status" value="1"/>
</dbReference>
<dbReference type="EMBL" id="CP042997">
    <property type="protein sequence ID" value="QEH37351.1"/>
    <property type="molecule type" value="Genomic_DNA"/>
</dbReference>
<evidence type="ECO:0000256" key="1">
    <source>
        <dbReference type="ARBA" id="ARBA00009333"/>
    </source>
</evidence>
<evidence type="ECO:0000256" key="3">
    <source>
        <dbReference type="ARBA" id="ARBA00022827"/>
    </source>
</evidence>
<keyword evidence="11" id="KW-1185">Reference proteome</keyword>
<protein>
    <recommendedName>
        <fullName evidence="7">Thioredoxin reductase</fullName>
        <ecNumber evidence="7">1.8.1.9</ecNumber>
    </recommendedName>
</protein>
<dbReference type="GO" id="GO:0004791">
    <property type="term" value="F:thioredoxin-disulfide reductase (NADPH) activity"/>
    <property type="evidence" value="ECO:0007669"/>
    <property type="project" value="UniProtKB-UniRule"/>
</dbReference>
<dbReference type="AlphaFoldDB" id="A0A5B9WBG2"/>
<evidence type="ECO:0000256" key="5">
    <source>
        <dbReference type="ARBA" id="ARBA00023157"/>
    </source>
</evidence>
<keyword evidence="3 7" id="KW-0274">FAD</keyword>
<dbReference type="GO" id="GO:0005737">
    <property type="term" value="C:cytoplasm"/>
    <property type="evidence" value="ECO:0007669"/>
    <property type="project" value="InterPro"/>
</dbReference>
<dbReference type="InterPro" id="IPR036188">
    <property type="entry name" value="FAD/NAD-bd_sf"/>
</dbReference>
<keyword evidence="8" id="KW-0521">NADP</keyword>
<evidence type="ECO:0000256" key="7">
    <source>
        <dbReference type="RuleBase" id="RU003880"/>
    </source>
</evidence>
<dbReference type="Proteomes" id="UP000324233">
    <property type="component" value="Chromosome"/>
</dbReference>
<accession>A0A5B9WBG2</accession>
<dbReference type="PRINTS" id="PR00469">
    <property type="entry name" value="PNDRDTASEII"/>
</dbReference>
<dbReference type="EC" id="1.8.1.9" evidence="7"/>
<dbReference type="PRINTS" id="PR00368">
    <property type="entry name" value="FADPNR"/>
</dbReference>